<keyword evidence="2" id="KW-1185">Reference proteome</keyword>
<dbReference type="EMBL" id="JACHFN010000016">
    <property type="protein sequence ID" value="MBB5235839.1"/>
    <property type="molecule type" value="Genomic_DNA"/>
</dbReference>
<gene>
    <name evidence="1" type="ORF">HNQ09_003303</name>
</gene>
<evidence type="ECO:0000313" key="2">
    <source>
        <dbReference type="Proteomes" id="UP000525389"/>
    </source>
</evidence>
<evidence type="ECO:0000313" key="1">
    <source>
        <dbReference type="EMBL" id="MBB5235839.1"/>
    </source>
</evidence>
<protein>
    <submittedName>
        <fullName evidence="1">Uncharacterized protein</fullName>
    </submittedName>
</protein>
<comment type="caution">
    <text evidence="1">The sequence shown here is derived from an EMBL/GenBank/DDBJ whole genome shotgun (WGS) entry which is preliminary data.</text>
</comment>
<dbReference type="AlphaFoldDB" id="A0A7W8GHN7"/>
<organism evidence="1 2">
    <name type="scientific">Deinococcus budaensis</name>
    <dbReference type="NCBI Taxonomy" id="1665626"/>
    <lineage>
        <taxon>Bacteria</taxon>
        <taxon>Thermotogati</taxon>
        <taxon>Deinococcota</taxon>
        <taxon>Deinococci</taxon>
        <taxon>Deinococcales</taxon>
        <taxon>Deinococcaceae</taxon>
        <taxon>Deinococcus</taxon>
    </lineage>
</organism>
<proteinExistence type="predicted"/>
<dbReference type="RefSeq" id="WP_184031414.1">
    <property type="nucleotide sequence ID" value="NZ_JACHFN010000016.1"/>
</dbReference>
<sequence>MTPAPGVVRALLREIRAAGGATFGPSGQPADPGDRWLFPRHPGRTLILEPAADWEAGLRAFLQQHGPLLGEGGCGWAALGAWIHPGGCLYLDIVAGCRSRDRAVREALRAGRREGRPVAAIYQASSGQTLTLPPPG</sequence>
<dbReference type="Proteomes" id="UP000525389">
    <property type="component" value="Unassembled WGS sequence"/>
</dbReference>
<accession>A0A7W8GHN7</accession>
<reference evidence="1 2" key="1">
    <citation type="submission" date="2020-08" db="EMBL/GenBank/DDBJ databases">
        <title>Genomic Encyclopedia of Type Strains, Phase IV (KMG-IV): sequencing the most valuable type-strain genomes for metagenomic binning, comparative biology and taxonomic classification.</title>
        <authorList>
            <person name="Goeker M."/>
        </authorList>
    </citation>
    <scope>NUCLEOTIDE SEQUENCE [LARGE SCALE GENOMIC DNA]</scope>
    <source>
        <strain evidence="1 2">DSM 101791</strain>
    </source>
</reference>
<name>A0A7W8GHN7_9DEIO</name>